<dbReference type="Gene3D" id="3.30.2400.10">
    <property type="entry name" value="Major capsid protein gp5"/>
    <property type="match status" value="1"/>
</dbReference>
<proteinExistence type="predicted"/>
<gene>
    <name evidence="2" type="ORF">LCGC14_2361750</name>
</gene>
<name>A0A0F9C6N6_9ZZZZ</name>
<dbReference type="EMBL" id="LAZR01034613">
    <property type="protein sequence ID" value="KKL44829.1"/>
    <property type="molecule type" value="Genomic_DNA"/>
</dbReference>
<sequence>LKTNVTSTSITSDSQGVYLPGFNQEAFLGMVFEQYFTRFPLPSNHHGTVYYVDQSTVTRNAANKAEAAAAPESALAWTQRSIQMGKILDTIPMTHESITNIAEIVPEVEMFINNNMRLKVDSNMWDGDGSLPNWKGIYVYSTDFTQAIAIGATVDKVSDASIYDLILTILTYISNGKESKYDPSVIFVNPRDLLKAQMKKDANYNYIIPPFVSREGKQVAGGVIVPSAQVTANTMSIGDARHVRFYDVEGYSLEFGLDGTDFTEDLVTLKGRKRGNLLLKTLDATAFYKVTNIDQRLVDITAV</sequence>
<evidence type="ECO:0000259" key="1">
    <source>
        <dbReference type="Pfam" id="PF05065"/>
    </source>
</evidence>
<comment type="caution">
    <text evidence="2">The sequence shown here is derived from an EMBL/GenBank/DDBJ whole genome shotgun (WGS) entry which is preliminary data.</text>
</comment>
<dbReference type="Gene3D" id="3.30.2320.10">
    <property type="entry name" value="hypothetical protein PF0899 domain"/>
    <property type="match status" value="1"/>
</dbReference>
<reference evidence="2" key="1">
    <citation type="journal article" date="2015" name="Nature">
        <title>Complex archaea that bridge the gap between prokaryotes and eukaryotes.</title>
        <authorList>
            <person name="Spang A."/>
            <person name="Saw J.H."/>
            <person name="Jorgensen S.L."/>
            <person name="Zaremba-Niedzwiedzka K."/>
            <person name="Martijn J."/>
            <person name="Lind A.E."/>
            <person name="van Eijk R."/>
            <person name="Schleper C."/>
            <person name="Guy L."/>
            <person name="Ettema T.J."/>
        </authorList>
    </citation>
    <scope>NUCLEOTIDE SEQUENCE</scope>
</reference>
<dbReference type="SUPFAM" id="SSF56563">
    <property type="entry name" value="Major capsid protein gp5"/>
    <property type="match status" value="1"/>
</dbReference>
<dbReference type="Pfam" id="PF05065">
    <property type="entry name" value="Phage_capsid"/>
    <property type="match status" value="1"/>
</dbReference>
<protein>
    <recommendedName>
        <fullName evidence="1">Phage capsid-like C-terminal domain-containing protein</fullName>
    </recommendedName>
</protein>
<organism evidence="2">
    <name type="scientific">marine sediment metagenome</name>
    <dbReference type="NCBI Taxonomy" id="412755"/>
    <lineage>
        <taxon>unclassified sequences</taxon>
        <taxon>metagenomes</taxon>
        <taxon>ecological metagenomes</taxon>
    </lineage>
</organism>
<dbReference type="InterPro" id="IPR054612">
    <property type="entry name" value="Phage_capsid-like_C"/>
</dbReference>
<accession>A0A0F9C6N6</accession>
<dbReference type="AlphaFoldDB" id="A0A0F9C6N6"/>
<feature type="domain" description="Phage capsid-like C-terminal" evidence="1">
    <location>
        <begin position="43"/>
        <end position="278"/>
    </location>
</feature>
<feature type="non-terminal residue" evidence="2">
    <location>
        <position position="1"/>
    </location>
</feature>
<evidence type="ECO:0000313" key="2">
    <source>
        <dbReference type="EMBL" id="KKL44829.1"/>
    </source>
</evidence>